<dbReference type="EMBL" id="BGZK01000909">
    <property type="protein sequence ID" value="GBP64781.1"/>
    <property type="molecule type" value="Genomic_DNA"/>
</dbReference>
<sequence>METPVSGFLRHTFPTEAFPVQFLDDFISDHWRWALETFALNWYVLGNANDLDSDTVTTPRNFTCSTMHGETGIVTVVCGAVHNQHPSSANGVWCNTGDMHPQMAALSYSIVELIFHEKYPEKCRDKYSDVSRKSLETQRSTRIGRYYAGVVNPNASRPRRVDANKIRTRQSRTFVSITARPARKPATGDAATVGAGRDGRGSSPGPEIIRGDWGRDASRGSVASDAPEDSRYKQIDKQRSDPIRVSFFLEPSLSFDTFIKGKCYPLYTNGHPTALQSRFRLSDEFGVAISGRANGTWSHAGANSAAAQKWAGSTKNVSHINDIATESLNIDRMDSNGLETSRSMRLALIYAPGNAVPVSRLRRADPVGLRKLSLSGSNSFTNVSLLSAISGAFIFDTANSDVDVNMSNQQRSDLVVVGPR</sequence>
<proteinExistence type="predicted"/>
<evidence type="ECO:0000256" key="1">
    <source>
        <dbReference type="SAM" id="MobiDB-lite"/>
    </source>
</evidence>
<accession>A0A4C1XLZ3</accession>
<name>A0A4C1XLZ3_EUMVA</name>
<evidence type="ECO:0000313" key="3">
    <source>
        <dbReference type="Proteomes" id="UP000299102"/>
    </source>
</evidence>
<gene>
    <name evidence="2" type="ORF">EVAR_31903_1</name>
</gene>
<feature type="region of interest" description="Disordered" evidence="1">
    <location>
        <begin position="181"/>
        <end position="237"/>
    </location>
</feature>
<feature type="compositionally biased region" description="Basic and acidic residues" evidence="1">
    <location>
        <begin position="228"/>
        <end position="237"/>
    </location>
</feature>
<dbReference type="AlphaFoldDB" id="A0A4C1XLZ3"/>
<reference evidence="2 3" key="1">
    <citation type="journal article" date="2019" name="Commun. Biol.">
        <title>The bagworm genome reveals a unique fibroin gene that provides high tensile strength.</title>
        <authorList>
            <person name="Kono N."/>
            <person name="Nakamura H."/>
            <person name="Ohtoshi R."/>
            <person name="Tomita M."/>
            <person name="Numata K."/>
            <person name="Arakawa K."/>
        </authorList>
    </citation>
    <scope>NUCLEOTIDE SEQUENCE [LARGE SCALE GENOMIC DNA]</scope>
</reference>
<protein>
    <submittedName>
        <fullName evidence="2">Uncharacterized protein</fullName>
    </submittedName>
</protein>
<keyword evidence="3" id="KW-1185">Reference proteome</keyword>
<dbReference type="Proteomes" id="UP000299102">
    <property type="component" value="Unassembled WGS sequence"/>
</dbReference>
<comment type="caution">
    <text evidence="2">The sequence shown here is derived from an EMBL/GenBank/DDBJ whole genome shotgun (WGS) entry which is preliminary data.</text>
</comment>
<feature type="compositionally biased region" description="Basic and acidic residues" evidence="1">
    <location>
        <begin position="209"/>
        <end position="218"/>
    </location>
</feature>
<evidence type="ECO:0000313" key="2">
    <source>
        <dbReference type="EMBL" id="GBP64781.1"/>
    </source>
</evidence>
<organism evidence="2 3">
    <name type="scientific">Eumeta variegata</name>
    <name type="common">Bagworm moth</name>
    <name type="synonym">Eumeta japonica</name>
    <dbReference type="NCBI Taxonomy" id="151549"/>
    <lineage>
        <taxon>Eukaryota</taxon>
        <taxon>Metazoa</taxon>
        <taxon>Ecdysozoa</taxon>
        <taxon>Arthropoda</taxon>
        <taxon>Hexapoda</taxon>
        <taxon>Insecta</taxon>
        <taxon>Pterygota</taxon>
        <taxon>Neoptera</taxon>
        <taxon>Endopterygota</taxon>
        <taxon>Lepidoptera</taxon>
        <taxon>Glossata</taxon>
        <taxon>Ditrysia</taxon>
        <taxon>Tineoidea</taxon>
        <taxon>Psychidae</taxon>
        <taxon>Oiketicinae</taxon>
        <taxon>Eumeta</taxon>
    </lineage>
</organism>